<keyword evidence="3 4" id="KW-0472">Membrane</keyword>
<feature type="chain" id="PRO_5040233418" evidence="5">
    <location>
        <begin position="23"/>
        <end position="209"/>
    </location>
</feature>
<keyword evidence="2 4" id="KW-1133">Transmembrane helix</keyword>
<evidence type="ECO:0000256" key="3">
    <source>
        <dbReference type="ARBA" id="ARBA00023136"/>
    </source>
</evidence>
<dbReference type="Proteomes" id="UP000813463">
    <property type="component" value="Chromosome 4"/>
</dbReference>
<keyword evidence="1 4" id="KW-0812">Transmembrane</keyword>
<sequence length="209" mass="22457">MKSASLTSFVSLPLLLIRYFSSSSSPSSLPTLHLLVPLKFNGGTSCCDGGAGRERGACGASQSCLGFRCCLRLRLSLSPPLLRSDSPEDHSSYFGLFSSSPSSGRNSSSIRESFSAVSGLATADVVEIPIPFVVAEVSIKHLASLNKPKIPILVMRCLFAIASGPIFPVFSIIFTSAIEMFYRPPDILRRDSRFWSLMFVVIGLAALIS</sequence>
<dbReference type="KEGG" id="soe:110796975"/>
<proteinExistence type="predicted"/>
<name>A0A9R0J0Q3_SPIOL</name>
<feature type="transmembrane region" description="Helical" evidence="4">
    <location>
        <begin position="158"/>
        <end position="180"/>
    </location>
</feature>
<keyword evidence="6" id="KW-1185">Reference proteome</keyword>
<dbReference type="Gene3D" id="1.20.1560.10">
    <property type="entry name" value="ABC transporter type 1, transmembrane domain"/>
    <property type="match status" value="1"/>
</dbReference>
<accession>A0A9R0J0Q3</accession>
<dbReference type="GO" id="GO:0016020">
    <property type="term" value="C:membrane"/>
    <property type="evidence" value="ECO:0007669"/>
    <property type="project" value="InterPro"/>
</dbReference>
<evidence type="ECO:0000313" key="7">
    <source>
        <dbReference type="RefSeq" id="XP_021857764.1"/>
    </source>
</evidence>
<protein>
    <submittedName>
        <fullName evidence="7">ABC transporter B family member 5-like isoform X1</fullName>
    </submittedName>
</protein>
<organism evidence="6 7">
    <name type="scientific">Spinacia oleracea</name>
    <name type="common">Spinach</name>
    <dbReference type="NCBI Taxonomy" id="3562"/>
    <lineage>
        <taxon>Eukaryota</taxon>
        <taxon>Viridiplantae</taxon>
        <taxon>Streptophyta</taxon>
        <taxon>Embryophyta</taxon>
        <taxon>Tracheophyta</taxon>
        <taxon>Spermatophyta</taxon>
        <taxon>Magnoliopsida</taxon>
        <taxon>eudicotyledons</taxon>
        <taxon>Gunneridae</taxon>
        <taxon>Pentapetalae</taxon>
        <taxon>Caryophyllales</taxon>
        <taxon>Chenopodiaceae</taxon>
        <taxon>Chenopodioideae</taxon>
        <taxon>Anserineae</taxon>
        <taxon>Spinacia</taxon>
    </lineage>
</organism>
<reference evidence="7" key="2">
    <citation type="submission" date="2025-08" db="UniProtKB">
        <authorList>
            <consortium name="RefSeq"/>
        </authorList>
    </citation>
    <scope>IDENTIFICATION</scope>
    <source>
        <tissue evidence="7">Leaf</tissue>
    </source>
</reference>
<evidence type="ECO:0000256" key="2">
    <source>
        <dbReference type="ARBA" id="ARBA00022989"/>
    </source>
</evidence>
<feature type="transmembrane region" description="Helical" evidence="4">
    <location>
        <begin position="192"/>
        <end position="208"/>
    </location>
</feature>
<evidence type="ECO:0000313" key="6">
    <source>
        <dbReference type="Proteomes" id="UP000813463"/>
    </source>
</evidence>
<evidence type="ECO:0000256" key="5">
    <source>
        <dbReference type="SAM" id="SignalP"/>
    </source>
</evidence>
<dbReference type="RefSeq" id="XP_021857764.1">
    <property type="nucleotide sequence ID" value="XM_022002072.2"/>
</dbReference>
<dbReference type="AlphaFoldDB" id="A0A9R0J0Q3"/>
<dbReference type="GeneID" id="110796975"/>
<gene>
    <name evidence="7" type="primary">LOC110796975</name>
</gene>
<dbReference type="OrthoDB" id="6500128at2759"/>
<evidence type="ECO:0000256" key="1">
    <source>
        <dbReference type="ARBA" id="ARBA00022692"/>
    </source>
</evidence>
<feature type="signal peptide" evidence="5">
    <location>
        <begin position="1"/>
        <end position="22"/>
    </location>
</feature>
<evidence type="ECO:0000256" key="4">
    <source>
        <dbReference type="SAM" id="Phobius"/>
    </source>
</evidence>
<reference evidence="6" key="1">
    <citation type="journal article" date="2021" name="Nat. Commun.">
        <title>Genomic analyses provide insights into spinach domestication and the genetic basis of agronomic traits.</title>
        <authorList>
            <person name="Cai X."/>
            <person name="Sun X."/>
            <person name="Xu C."/>
            <person name="Sun H."/>
            <person name="Wang X."/>
            <person name="Ge C."/>
            <person name="Zhang Z."/>
            <person name="Wang Q."/>
            <person name="Fei Z."/>
            <person name="Jiao C."/>
            <person name="Wang Q."/>
        </authorList>
    </citation>
    <scope>NUCLEOTIDE SEQUENCE [LARGE SCALE GENOMIC DNA]</scope>
    <source>
        <strain evidence="6">cv. Varoflay</strain>
    </source>
</reference>
<dbReference type="InterPro" id="IPR036640">
    <property type="entry name" value="ABC1_TM_sf"/>
</dbReference>
<keyword evidence="5" id="KW-0732">Signal</keyword>
<dbReference type="GO" id="GO:0005524">
    <property type="term" value="F:ATP binding"/>
    <property type="evidence" value="ECO:0007669"/>
    <property type="project" value="InterPro"/>
</dbReference>